<evidence type="ECO:0000313" key="2">
    <source>
        <dbReference type="EMBL" id="EFN79492.1"/>
    </source>
</evidence>
<sequence>MTLWISATTTGDRAGHRPNVIRDSPRTSTGHEDNTFASNGVRAATVRVEASRRSFCPYDAPPASARINPTTMSPPPPPPLPLPSPAAAAAA</sequence>
<evidence type="ECO:0000256" key="1">
    <source>
        <dbReference type="SAM" id="MobiDB-lite"/>
    </source>
</evidence>
<feature type="compositionally biased region" description="Pro residues" evidence="1">
    <location>
        <begin position="72"/>
        <end position="84"/>
    </location>
</feature>
<dbReference type="AlphaFoldDB" id="E2BXT5"/>
<protein>
    <submittedName>
        <fullName evidence="2">Uncharacterized protein</fullName>
    </submittedName>
</protein>
<gene>
    <name evidence="2" type="ORF">EAI_12446</name>
</gene>
<dbReference type="Proteomes" id="UP000008237">
    <property type="component" value="Unassembled WGS sequence"/>
</dbReference>
<feature type="compositionally biased region" description="Basic and acidic residues" evidence="1">
    <location>
        <begin position="23"/>
        <end position="34"/>
    </location>
</feature>
<dbReference type="InParanoid" id="E2BXT5"/>
<reference evidence="2 3" key="1">
    <citation type="journal article" date="2010" name="Science">
        <title>Genomic comparison of the ants Camponotus floridanus and Harpegnathos saltator.</title>
        <authorList>
            <person name="Bonasio R."/>
            <person name="Zhang G."/>
            <person name="Ye C."/>
            <person name="Mutti N.S."/>
            <person name="Fang X."/>
            <person name="Qin N."/>
            <person name="Donahue G."/>
            <person name="Yang P."/>
            <person name="Li Q."/>
            <person name="Li C."/>
            <person name="Zhang P."/>
            <person name="Huang Z."/>
            <person name="Berger S.L."/>
            <person name="Reinberg D."/>
            <person name="Wang J."/>
            <person name="Liebig J."/>
        </authorList>
    </citation>
    <scope>NUCLEOTIDE SEQUENCE [LARGE SCALE GENOMIC DNA]</scope>
    <source>
        <strain evidence="2 3">R22 G/1</strain>
    </source>
</reference>
<proteinExistence type="predicted"/>
<feature type="region of interest" description="Disordered" evidence="1">
    <location>
        <begin position="1"/>
        <end position="38"/>
    </location>
</feature>
<organism evidence="3">
    <name type="scientific">Harpegnathos saltator</name>
    <name type="common">Jerdon's jumping ant</name>
    <dbReference type="NCBI Taxonomy" id="610380"/>
    <lineage>
        <taxon>Eukaryota</taxon>
        <taxon>Metazoa</taxon>
        <taxon>Ecdysozoa</taxon>
        <taxon>Arthropoda</taxon>
        <taxon>Hexapoda</taxon>
        <taxon>Insecta</taxon>
        <taxon>Pterygota</taxon>
        <taxon>Neoptera</taxon>
        <taxon>Endopterygota</taxon>
        <taxon>Hymenoptera</taxon>
        <taxon>Apocrita</taxon>
        <taxon>Aculeata</taxon>
        <taxon>Formicoidea</taxon>
        <taxon>Formicidae</taxon>
        <taxon>Ponerinae</taxon>
        <taxon>Ponerini</taxon>
        <taxon>Harpegnathos</taxon>
    </lineage>
</organism>
<feature type="compositionally biased region" description="Polar residues" evidence="1">
    <location>
        <begin position="1"/>
        <end position="11"/>
    </location>
</feature>
<evidence type="ECO:0000313" key="3">
    <source>
        <dbReference type="Proteomes" id="UP000008237"/>
    </source>
</evidence>
<dbReference type="EMBL" id="GL451314">
    <property type="protein sequence ID" value="EFN79492.1"/>
    <property type="molecule type" value="Genomic_DNA"/>
</dbReference>
<keyword evidence="3" id="KW-1185">Reference proteome</keyword>
<accession>E2BXT5</accession>
<feature type="region of interest" description="Disordered" evidence="1">
    <location>
        <begin position="55"/>
        <end position="91"/>
    </location>
</feature>
<name>E2BXT5_HARSA</name>